<dbReference type="RefSeq" id="WP_009132992.1">
    <property type="nucleotide sequence ID" value="NZ_CP102250.1"/>
</dbReference>
<dbReference type="AlphaFoldDB" id="G5H5H6"/>
<dbReference type="GeneID" id="92816611"/>
<comment type="caution">
    <text evidence="3">The sequence shown here is derived from an EMBL/GenBank/DDBJ whole genome shotgun (WGS) entry which is preliminary data.</text>
</comment>
<proteinExistence type="predicted"/>
<dbReference type="STRING" id="742725.HMPREF9450_00186"/>
<accession>G5H5H6</accession>
<dbReference type="Pfam" id="PF03372">
    <property type="entry name" value="Exo_endo_phos"/>
    <property type="match status" value="1"/>
</dbReference>
<dbReference type="HOGENOM" id="CLU_030508_1_0_10"/>
<name>G5H5H6_9BACT</name>
<evidence type="ECO:0000256" key="1">
    <source>
        <dbReference type="SAM" id="SignalP"/>
    </source>
</evidence>
<dbReference type="eggNOG" id="COG3568">
    <property type="taxonomic scope" value="Bacteria"/>
</dbReference>
<feature type="signal peptide" evidence="1">
    <location>
        <begin position="1"/>
        <end position="25"/>
    </location>
</feature>
<feature type="chain" id="PRO_5003477758" description="Endonuclease/exonuclease/phosphatase domain-containing protein" evidence="1">
    <location>
        <begin position="26"/>
        <end position="296"/>
    </location>
</feature>
<protein>
    <recommendedName>
        <fullName evidence="2">Endonuclease/exonuclease/phosphatase domain-containing protein</fullName>
    </recommendedName>
</protein>
<dbReference type="Proteomes" id="UP000006008">
    <property type="component" value="Unassembled WGS sequence"/>
</dbReference>
<evidence type="ECO:0000259" key="2">
    <source>
        <dbReference type="Pfam" id="PF03372"/>
    </source>
</evidence>
<dbReference type="InterPro" id="IPR050410">
    <property type="entry name" value="CCR4/nocturin_mRNA_transcr"/>
</dbReference>
<dbReference type="CDD" id="cd09083">
    <property type="entry name" value="EEP-1"/>
    <property type="match status" value="1"/>
</dbReference>
<gene>
    <name evidence="3" type="ORF">HMPREF9450_00186</name>
</gene>
<dbReference type="OrthoDB" id="9793162at2"/>
<dbReference type="EMBL" id="ADLD01000003">
    <property type="protein sequence ID" value="EHB93415.1"/>
    <property type="molecule type" value="Genomic_DNA"/>
</dbReference>
<organism evidence="3 4">
    <name type="scientific">Alistipes indistinctus YIT 12060</name>
    <dbReference type="NCBI Taxonomy" id="742725"/>
    <lineage>
        <taxon>Bacteria</taxon>
        <taxon>Pseudomonadati</taxon>
        <taxon>Bacteroidota</taxon>
        <taxon>Bacteroidia</taxon>
        <taxon>Bacteroidales</taxon>
        <taxon>Rikenellaceae</taxon>
        <taxon>Alistipes</taxon>
    </lineage>
</organism>
<keyword evidence="1" id="KW-0732">Signal</keyword>
<dbReference type="SUPFAM" id="SSF56219">
    <property type="entry name" value="DNase I-like"/>
    <property type="match status" value="1"/>
</dbReference>
<dbReference type="PANTHER" id="PTHR12121">
    <property type="entry name" value="CARBON CATABOLITE REPRESSOR PROTEIN 4"/>
    <property type="match status" value="1"/>
</dbReference>
<dbReference type="Gene3D" id="3.60.10.10">
    <property type="entry name" value="Endonuclease/exonuclease/phosphatase"/>
    <property type="match status" value="1"/>
</dbReference>
<dbReference type="PATRIC" id="fig|742725.3.peg.209"/>
<dbReference type="PANTHER" id="PTHR12121:SF36">
    <property type="entry name" value="ENDONUCLEASE_EXONUCLEASE_PHOSPHATASE DOMAIN-CONTAINING PROTEIN"/>
    <property type="match status" value="1"/>
</dbReference>
<feature type="domain" description="Endonuclease/exonuclease/phosphatase" evidence="2">
    <location>
        <begin position="34"/>
        <end position="286"/>
    </location>
</feature>
<evidence type="ECO:0000313" key="4">
    <source>
        <dbReference type="Proteomes" id="UP000006008"/>
    </source>
</evidence>
<dbReference type="GO" id="GO:0000175">
    <property type="term" value="F:3'-5'-RNA exonuclease activity"/>
    <property type="evidence" value="ECO:0007669"/>
    <property type="project" value="TreeGrafter"/>
</dbReference>
<keyword evidence="4" id="KW-1185">Reference proteome</keyword>
<dbReference type="InterPro" id="IPR005135">
    <property type="entry name" value="Endo/exonuclease/phosphatase"/>
</dbReference>
<evidence type="ECO:0000313" key="3">
    <source>
        <dbReference type="EMBL" id="EHB93415.1"/>
    </source>
</evidence>
<sequence length="296" mass="33158">MKRNLWIAAIALLLVAGSSFTAARAAAPATMNVGTYNIWCGVHDDGPLPWKVRCQRIAALIRFHDYDIIGMQEVRPEQMADLRTALPEFTAVGTGREGINQGEHSPVFFRTDRFALLDSGTFWLSETPEKVSRGWDADYNRICSWVKLRDRQSKKEFFYFNTHLDHMGPVARHEGAELICRRIASLAGDKYPVFCTGDFNAEPKDEPIKVMLQHLASARDVSQTPPYDQGSEVSWTGVPVGAMTVTIPEAQRGRQAIDHVFVNGRVDVLKYGLLRDSDGINYPSDHIPILVRATLK</sequence>
<dbReference type="InterPro" id="IPR036691">
    <property type="entry name" value="Endo/exonu/phosph_ase_sf"/>
</dbReference>
<reference evidence="3 4" key="1">
    <citation type="submission" date="2011-08" db="EMBL/GenBank/DDBJ databases">
        <title>The Genome Sequence of Alistipes indistinctus YIT 12060.</title>
        <authorList>
            <consortium name="The Broad Institute Genome Sequencing Platform"/>
            <person name="Earl A."/>
            <person name="Ward D."/>
            <person name="Feldgarden M."/>
            <person name="Gevers D."/>
            <person name="Morotomi M."/>
            <person name="Young S.K."/>
            <person name="Zeng Q."/>
            <person name="Gargeya S."/>
            <person name="Fitzgerald M."/>
            <person name="Haas B."/>
            <person name="Abouelleil A."/>
            <person name="Alvarado L."/>
            <person name="Arachchi H.M."/>
            <person name="Berlin A."/>
            <person name="Brown A."/>
            <person name="Chapman S.B."/>
            <person name="Chen Z."/>
            <person name="Dunbar C."/>
            <person name="Freedman E."/>
            <person name="Gearin G."/>
            <person name="Gellesch M."/>
            <person name="Goldberg J."/>
            <person name="Griggs A."/>
            <person name="Gujja S."/>
            <person name="Heiman D."/>
            <person name="Howarth C."/>
            <person name="Larson L."/>
            <person name="Lui A."/>
            <person name="MacDonald P.J.P."/>
            <person name="Montmayeur A."/>
            <person name="Murphy C."/>
            <person name="Neiman D."/>
            <person name="Pearson M."/>
            <person name="Priest M."/>
            <person name="Roberts A."/>
            <person name="Saif S."/>
            <person name="Shea T."/>
            <person name="Shenoy N."/>
            <person name="Sisk P."/>
            <person name="Stolte C."/>
            <person name="Sykes S."/>
            <person name="Wortman J."/>
            <person name="Nusbaum C."/>
            <person name="Birren B."/>
        </authorList>
    </citation>
    <scope>NUCLEOTIDE SEQUENCE [LARGE SCALE GENOMIC DNA]</scope>
    <source>
        <strain evidence="3 4">YIT 12060</strain>
    </source>
</reference>